<dbReference type="InterPro" id="IPR007110">
    <property type="entry name" value="Ig-like_dom"/>
</dbReference>
<keyword evidence="2" id="KW-1015">Disulfide bond</keyword>
<dbReference type="GO" id="GO:0043005">
    <property type="term" value="C:neuron projection"/>
    <property type="evidence" value="ECO:0007669"/>
    <property type="project" value="TreeGrafter"/>
</dbReference>
<protein>
    <recommendedName>
        <fullName evidence="4">Ig-like domain-containing protein</fullName>
    </recommendedName>
</protein>
<feature type="domain" description="Ig-like" evidence="4">
    <location>
        <begin position="33"/>
        <end position="119"/>
    </location>
</feature>
<dbReference type="PANTHER" id="PTHR12231">
    <property type="entry name" value="CTX-RELATED TYPE I TRANSMEMBRANE PROTEIN"/>
    <property type="match status" value="1"/>
</dbReference>
<evidence type="ECO:0000256" key="1">
    <source>
        <dbReference type="ARBA" id="ARBA00022737"/>
    </source>
</evidence>
<dbReference type="InterPro" id="IPR036179">
    <property type="entry name" value="Ig-like_dom_sf"/>
</dbReference>
<dbReference type="PANTHER" id="PTHR12231:SF253">
    <property type="entry name" value="DPR-INTERACTING PROTEIN ETA, ISOFORM B-RELATED"/>
    <property type="match status" value="1"/>
</dbReference>
<dbReference type="Pfam" id="PF13927">
    <property type="entry name" value="Ig_3"/>
    <property type="match status" value="1"/>
</dbReference>
<evidence type="ECO:0000256" key="2">
    <source>
        <dbReference type="ARBA" id="ARBA00023157"/>
    </source>
</evidence>
<accession>A0A6H5HI53</accession>
<proteinExistence type="predicted"/>
<evidence type="ECO:0000313" key="5">
    <source>
        <dbReference type="EMBL" id="CAB0015592.1"/>
    </source>
</evidence>
<reference evidence="5 6" key="1">
    <citation type="submission" date="2020-02" db="EMBL/GenBank/DDBJ databases">
        <authorList>
            <person name="Ferguson B K."/>
        </authorList>
    </citation>
    <scope>NUCLEOTIDE SEQUENCE [LARGE SCALE GENOMIC DNA]</scope>
</reference>
<dbReference type="Proteomes" id="UP000479000">
    <property type="component" value="Unassembled WGS sequence"/>
</dbReference>
<dbReference type="AlphaFoldDB" id="A0A6H5HI53"/>
<keyword evidence="1" id="KW-0677">Repeat</keyword>
<evidence type="ECO:0000313" key="6">
    <source>
        <dbReference type="Proteomes" id="UP000479000"/>
    </source>
</evidence>
<dbReference type="SUPFAM" id="SSF48726">
    <property type="entry name" value="Immunoglobulin"/>
    <property type="match status" value="1"/>
</dbReference>
<feature type="non-terminal residue" evidence="5">
    <location>
        <position position="193"/>
    </location>
</feature>
<sequence length="193" mass="21388">MYQHVGSWSWFLGRKVHLSATAAPTRMNIALPPDILDTGTSTDMVVREGSNVSFQCAASGSPPPSITWRRESGEPITLPTGVEDRCFIEYRTLIIRTPGAAFQLGCVQKPNRSHPRSLSSKIKSRFRMDKREGQKAEPLFRVTRSPRTAGQFSGDVFELHQVTLHCKYLLAVEGDAAGVCSKSISRVTLRLKV</sequence>
<dbReference type="OrthoDB" id="10012075at2759"/>
<dbReference type="Gene3D" id="2.60.40.10">
    <property type="entry name" value="Immunoglobulins"/>
    <property type="match status" value="1"/>
</dbReference>
<evidence type="ECO:0000259" key="4">
    <source>
        <dbReference type="PROSITE" id="PS50835"/>
    </source>
</evidence>
<keyword evidence="3" id="KW-0393">Immunoglobulin domain</keyword>
<organism evidence="5 6">
    <name type="scientific">Nesidiocoris tenuis</name>
    <dbReference type="NCBI Taxonomy" id="355587"/>
    <lineage>
        <taxon>Eukaryota</taxon>
        <taxon>Metazoa</taxon>
        <taxon>Ecdysozoa</taxon>
        <taxon>Arthropoda</taxon>
        <taxon>Hexapoda</taxon>
        <taxon>Insecta</taxon>
        <taxon>Pterygota</taxon>
        <taxon>Neoptera</taxon>
        <taxon>Paraneoptera</taxon>
        <taxon>Hemiptera</taxon>
        <taxon>Heteroptera</taxon>
        <taxon>Panheteroptera</taxon>
        <taxon>Cimicomorpha</taxon>
        <taxon>Miridae</taxon>
        <taxon>Dicyphina</taxon>
        <taxon>Nesidiocoris</taxon>
    </lineage>
</organism>
<keyword evidence="6" id="KW-1185">Reference proteome</keyword>
<gene>
    <name evidence="5" type="ORF">NTEN_LOCUS19932</name>
</gene>
<dbReference type="PROSITE" id="PS50835">
    <property type="entry name" value="IG_LIKE"/>
    <property type="match status" value="1"/>
</dbReference>
<name>A0A6H5HI53_9HEMI</name>
<evidence type="ECO:0000256" key="3">
    <source>
        <dbReference type="ARBA" id="ARBA00023319"/>
    </source>
</evidence>
<dbReference type="InterPro" id="IPR013783">
    <property type="entry name" value="Ig-like_fold"/>
</dbReference>
<dbReference type="InterPro" id="IPR051170">
    <property type="entry name" value="Neural/epithelial_adhesion"/>
</dbReference>
<dbReference type="EMBL" id="CADCXU010029252">
    <property type="protein sequence ID" value="CAB0015592.1"/>
    <property type="molecule type" value="Genomic_DNA"/>
</dbReference>